<feature type="non-terminal residue" evidence="1">
    <location>
        <position position="271"/>
    </location>
</feature>
<dbReference type="EMBL" id="CADCXU010001194">
    <property type="protein sequence ID" value="CAA9993775.1"/>
    <property type="molecule type" value="Genomic_DNA"/>
</dbReference>
<evidence type="ECO:0000313" key="2">
    <source>
        <dbReference type="Proteomes" id="UP000479000"/>
    </source>
</evidence>
<keyword evidence="2" id="KW-1185">Reference proteome</keyword>
<gene>
    <name evidence="1" type="ORF">NTEN_LOCUS659</name>
</gene>
<dbReference type="AlphaFoldDB" id="A0A6H5FX73"/>
<protein>
    <submittedName>
        <fullName evidence="1">Uncharacterized protein</fullName>
    </submittedName>
</protein>
<organism evidence="1 2">
    <name type="scientific">Nesidiocoris tenuis</name>
    <dbReference type="NCBI Taxonomy" id="355587"/>
    <lineage>
        <taxon>Eukaryota</taxon>
        <taxon>Metazoa</taxon>
        <taxon>Ecdysozoa</taxon>
        <taxon>Arthropoda</taxon>
        <taxon>Hexapoda</taxon>
        <taxon>Insecta</taxon>
        <taxon>Pterygota</taxon>
        <taxon>Neoptera</taxon>
        <taxon>Paraneoptera</taxon>
        <taxon>Hemiptera</taxon>
        <taxon>Heteroptera</taxon>
        <taxon>Panheteroptera</taxon>
        <taxon>Cimicomorpha</taxon>
        <taxon>Miridae</taxon>
        <taxon>Dicyphina</taxon>
        <taxon>Nesidiocoris</taxon>
    </lineage>
</organism>
<reference evidence="1 2" key="1">
    <citation type="submission" date="2020-02" db="EMBL/GenBank/DDBJ databases">
        <authorList>
            <person name="Ferguson B K."/>
        </authorList>
    </citation>
    <scope>NUCLEOTIDE SEQUENCE [LARGE SCALE GENOMIC DNA]</scope>
</reference>
<sequence length="271" mass="31014">MVGGWIRTHASEGAVNSVTYSWLVQSGGQEHSMPGLSMGKKSLLSGGASELVSEGEIEVEAVKTANQLADMFTEPIHKPKMLEHCGQSGETKILRPRTLKSVHFCGRKKIKWKTLKMQISRKYSYYTNKVTHSHYTSCAWQSLFTWRTVDRIRSASHWSTGERAPFTTATAPRALSRRSMRGRPYRPDRVNRRFQYRKSRYKPTLYLGTPTRVPRDRLLNLEQDDHNTSIYSVYMEVKKIQLISATMIRYPPAISFKSESTNTTNACRSDQ</sequence>
<proteinExistence type="predicted"/>
<name>A0A6H5FX73_9HEMI</name>
<evidence type="ECO:0000313" key="1">
    <source>
        <dbReference type="EMBL" id="CAA9993775.1"/>
    </source>
</evidence>
<dbReference type="Proteomes" id="UP000479000">
    <property type="component" value="Unassembled WGS sequence"/>
</dbReference>
<accession>A0A6H5FX73</accession>